<dbReference type="GO" id="GO:0006508">
    <property type="term" value="P:proteolysis"/>
    <property type="evidence" value="ECO:0007669"/>
    <property type="project" value="UniProtKB-KW"/>
</dbReference>
<evidence type="ECO:0000256" key="3">
    <source>
        <dbReference type="ARBA" id="ARBA00022670"/>
    </source>
</evidence>
<name>A0A0L0G6Z6_9EUKA</name>
<gene>
    <name evidence="8" type="ORF">SARC_02998</name>
</gene>
<evidence type="ECO:0000256" key="7">
    <source>
        <dbReference type="RuleBase" id="RU361156"/>
    </source>
</evidence>
<keyword evidence="4 7" id="KW-0732">Signal</keyword>
<evidence type="ECO:0000256" key="6">
    <source>
        <dbReference type="ARBA" id="ARBA00023180"/>
    </source>
</evidence>
<dbReference type="EMBL" id="KQ241740">
    <property type="protein sequence ID" value="KNC84790.1"/>
    <property type="molecule type" value="Genomic_DNA"/>
</dbReference>
<dbReference type="InterPro" id="IPR001563">
    <property type="entry name" value="Peptidase_S10"/>
</dbReference>
<evidence type="ECO:0000256" key="4">
    <source>
        <dbReference type="ARBA" id="ARBA00022729"/>
    </source>
</evidence>
<proteinExistence type="inferred from homology"/>
<protein>
    <recommendedName>
        <fullName evidence="7">Carboxypeptidase</fullName>
        <ecNumber evidence="7">3.4.16.-</ecNumber>
    </recommendedName>
</protein>
<keyword evidence="2 7" id="KW-0121">Carboxypeptidase</keyword>
<dbReference type="Pfam" id="PF00450">
    <property type="entry name" value="Peptidase_S10"/>
    <property type="match status" value="1"/>
</dbReference>
<dbReference type="Gene3D" id="1.10.287.410">
    <property type="match status" value="1"/>
</dbReference>
<dbReference type="PROSITE" id="PS00131">
    <property type="entry name" value="CARBOXYPEPT_SER_SER"/>
    <property type="match status" value="1"/>
</dbReference>
<accession>A0A0L0G6Z6</accession>
<evidence type="ECO:0000256" key="1">
    <source>
        <dbReference type="ARBA" id="ARBA00009431"/>
    </source>
</evidence>
<keyword evidence="9" id="KW-1185">Reference proteome</keyword>
<keyword evidence="5 7" id="KW-0378">Hydrolase</keyword>
<evidence type="ECO:0000313" key="8">
    <source>
        <dbReference type="EMBL" id="KNC84790.1"/>
    </source>
</evidence>
<dbReference type="Gene3D" id="3.40.50.1820">
    <property type="entry name" value="alpha/beta hydrolase"/>
    <property type="match status" value="1"/>
</dbReference>
<keyword evidence="3 7" id="KW-0645">Protease</keyword>
<keyword evidence="6" id="KW-0325">Glycoprotein</keyword>
<dbReference type="EC" id="3.4.16.-" evidence="7"/>
<evidence type="ECO:0000256" key="2">
    <source>
        <dbReference type="ARBA" id="ARBA00022645"/>
    </source>
</evidence>
<evidence type="ECO:0000313" key="9">
    <source>
        <dbReference type="Proteomes" id="UP000054560"/>
    </source>
</evidence>
<feature type="signal peptide" evidence="7">
    <location>
        <begin position="1"/>
        <end position="17"/>
    </location>
</feature>
<dbReference type="AlphaFoldDB" id="A0A0L0G6Z6"/>
<sequence>MKVACVIVSALVAAAAAATEPKTRPRMQAISIEADENDLNAGNESKGGDVPKGFCDDVHSVAGYFGAGGDMKYFYWAFESRNDPDNDPLILWLTGGPGCSSQLALLKENGPCHLRDDDHLKTYPNPYGWNKQASIIYIDQPAGVGFSTGSLTDTGEWDTAPQMYRFLEAFFKANPHLQKNKFYLFGESYGGHYVPAMAARIQVNNKAKKDGDVKINLRGVGIGNGLTNPAIQYAQYPEYALKNKYHPVVGKMGYYAMEGAVDGCVNLINKCSAGSKLACPAAMEFCNMAFMVPLKLQGLNQYDVREQCEHPPLCYDFAPVSDFLNDANTRKTLHVQGDEEWQSCNMLVNLHFITDFMRDLSPNVTMLLEDDLDVLIYAGEADYICNWMGNREWTLALPWSGHDGFNAAEVKDWKVNGKVSGTVRKYRNFMFKTIADAGHMVPLDQPEAAQVMLDEFLNGDAQ</sequence>
<dbReference type="OrthoDB" id="443318at2759"/>
<dbReference type="GO" id="GO:0004185">
    <property type="term" value="F:serine-type carboxypeptidase activity"/>
    <property type="evidence" value="ECO:0007669"/>
    <property type="project" value="UniProtKB-UniRule"/>
</dbReference>
<dbReference type="PANTHER" id="PTHR11802:SF113">
    <property type="entry name" value="SERINE CARBOXYPEPTIDASE CTSA-4.1"/>
    <property type="match status" value="1"/>
</dbReference>
<dbReference type="eggNOG" id="KOG1282">
    <property type="taxonomic scope" value="Eukaryota"/>
</dbReference>
<dbReference type="STRING" id="667725.A0A0L0G6Z6"/>
<dbReference type="RefSeq" id="XP_014158692.1">
    <property type="nucleotide sequence ID" value="XM_014303217.1"/>
</dbReference>
<reference evidence="8 9" key="1">
    <citation type="submission" date="2011-02" db="EMBL/GenBank/DDBJ databases">
        <title>The Genome Sequence of Sphaeroforma arctica JP610.</title>
        <authorList>
            <consortium name="The Broad Institute Genome Sequencing Platform"/>
            <person name="Russ C."/>
            <person name="Cuomo C."/>
            <person name="Young S.K."/>
            <person name="Zeng Q."/>
            <person name="Gargeya S."/>
            <person name="Alvarado L."/>
            <person name="Berlin A."/>
            <person name="Chapman S.B."/>
            <person name="Chen Z."/>
            <person name="Freedman E."/>
            <person name="Gellesch M."/>
            <person name="Goldberg J."/>
            <person name="Griggs A."/>
            <person name="Gujja S."/>
            <person name="Heilman E."/>
            <person name="Heiman D."/>
            <person name="Howarth C."/>
            <person name="Mehta T."/>
            <person name="Neiman D."/>
            <person name="Pearson M."/>
            <person name="Roberts A."/>
            <person name="Saif S."/>
            <person name="Shea T."/>
            <person name="Shenoy N."/>
            <person name="Sisk P."/>
            <person name="Stolte C."/>
            <person name="Sykes S."/>
            <person name="White J."/>
            <person name="Yandava C."/>
            <person name="Burger G."/>
            <person name="Gray M.W."/>
            <person name="Holland P.W.H."/>
            <person name="King N."/>
            <person name="Lang F.B.F."/>
            <person name="Roger A.J."/>
            <person name="Ruiz-Trillo I."/>
            <person name="Haas B."/>
            <person name="Nusbaum C."/>
            <person name="Birren B."/>
        </authorList>
    </citation>
    <scope>NUCLEOTIDE SEQUENCE [LARGE SCALE GENOMIC DNA]</scope>
    <source>
        <strain evidence="8 9">JP610</strain>
    </source>
</reference>
<dbReference type="Proteomes" id="UP000054560">
    <property type="component" value="Unassembled WGS sequence"/>
</dbReference>
<dbReference type="PANTHER" id="PTHR11802">
    <property type="entry name" value="SERINE PROTEASE FAMILY S10 SERINE CARBOXYPEPTIDASE"/>
    <property type="match status" value="1"/>
</dbReference>
<organism evidence="8 9">
    <name type="scientific">Sphaeroforma arctica JP610</name>
    <dbReference type="NCBI Taxonomy" id="667725"/>
    <lineage>
        <taxon>Eukaryota</taxon>
        <taxon>Ichthyosporea</taxon>
        <taxon>Ichthyophonida</taxon>
        <taxon>Sphaeroforma</taxon>
    </lineage>
</organism>
<dbReference type="PRINTS" id="PR00724">
    <property type="entry name" value="CRBOXYPTASEC"/>
</dbReference>
<evidence type="ECO:0000256" key="5">
    <source>
        <dbReference type="ARBA" id="ARBA00022801"/>
    </source>
</evidence>
<feature type="chain" id="PRO_5006517190" description="Carboxypeptidase" evidence="7">
    <location>
        <begin position="18"/>
        <end position="462"/>
    </location>
</feature>
<dbReference type="GeneID" id="25903502"/>
<dbReference type="InterPro" id="IPR018202">
    <property type="entry name" value="Ser_caboxypep_ser_AS"/>
</dbReference>
<dbReference type="InterPro" id="IPR029058">
    <property type="entry name" value="AB_hydrolase_fold"/>
</dbReference>
<comment type="similarity">
    <text evidence="1 7">Belongs to the peptidase S10 family.</text>
</comment>
<dbReference type="SUPFAM" id="SSF53474">
    <property type="entry name" value="alpha/beta-Hydrolases"/>
    <property type="match status" value="1"/>
</dbReference>